<evidence type="ECO:0000313" key="2">
    <source>
        <dbReference type="EMBL" id="BCE70234.1"/>
    </source>
</evidence>
<sequence length="71" mass="8166">MRPEKLDWLRSEITRMRAQLRAQEREIRMLQRAGVATASAELLLARMRAKVDDLCRERDALRKGAAAATRS</sequence>
<gene>
    <name evidence="2" type="ORF">XF8B_03450</name>
</gene>
<accession>A0A810B2N1</accession>
<name>A0A810B2N1_9BRAD</name>
<reference evidence="2" key="1">
    <citation type="submission" date="2020-05" db="EMBL/GenBank/DDBJ databases">
        <title>Complete genome sequence of Bradyrhizobium diazoefficiens XF8 isolated from soybean nodule.</title>
        <authorList>
            <person name="Noda R."/>
            <person name="Kakizaki K."/>
            <person name="Minamisawa K."/>
        </authorList>
    </citation>
    <scope>NUCLEOTIDE SEQUENCE</scope>
    <source>
        <strain evidence="2">XF8</strain>
    </source>
</reference>
<keyword evidence="1" id="KW-0175">Coiled coil</keyword>
<proteinExistence type="predicted"/>
<protein>
    <submittedName>
        <fullName evidence="2">Uncharacterized protein</fullName>
    </submittedName>
</protein>
<dbReference type="AlphaFoldDB" id="A0A810B2N1"/>
<feature type="coiled-coil region" evidence="1">
    <location>
        <begin position="6"/>
        <end position="64"/>
    </location>
</feature>
<evidence type="ECO:0000256" key="1">
    <source>
        <dbReference type="SAM" id="Coils"/>
    </source>
</evidence>
<dbReference type="EMBL" id="AP023097">
    <property type="protein sequence ID" value="BCE70234.1"/>
    <property type="molecule type" value="Genomic_DNA"/>
</dbReference>
<organism evidence="2">
    <name type="scientific">Bradyrhizobium diazoefficiens</name>
    <dbReference type="NCBI Taxonomy" id="1355477"/>
    <lineage>
        <taxon>Bacteria</taxon>
        <taxon>Pseudomonadati</taxon>
        <taxon>Pseudomonadota</taxon>
        <taxon>Alphaproteobacteria</taxon>
        <taxon>Hyphomicrobiales</taxon>
        <taxon>Nitrobacteraceae</taxon>
        <taxon>Bradyrhizobium</taxon>
    </lineage>
</organism>